<sequence length="274" mass="31081">MALLMPVIILTGFFLMEHYLDGWLQTAVTPGIKELTLELCHRGKIKYNIPCSLLSDGQLCCLEVSDCWKLRVIASKARNLVRFILEGVSVKRLSLGETLQMKKLSLQRANLVCHARTELPSSMPNLETLTISSHYERVNTPVLPTRFVFLKHLEISLVAGWTFCPSYDYFSLVSFLDVSPYLENWLLNVSQEKYEASIGVEGSSQLRWMPEHLHGCLKSVKFKGFSSAKGLVELTCYILKNAKSLDRSPYTGHHLWLALKSLLCTQTALQRRSN</sequence>
<dbReference type="InParanoid" id="A0A1B6PEW5"/>
<organism evidence="3 4">
    <name type="scientific">Sorghum bicolor</name>
    <name type="common">Sorghum</name>
    <name type="synonym">Sorghum vulgare</name>
    <dbReference type="NCBI Taxonomy" id="4558"/>
    <lineage>
        <taxon>Eukaryota</taxon>
        <taxon>Viridiplantae</taxon>
        <taxon>Streptophyta</taxon>
        <taxon>Embryophyta</taxon>
        <taxon>Tracheophyta</taxon>
        <taxon>Spermatophyta</taxon>
        <taxon>Magnoliopsida</taxon>
        <taxon>Liliopsida</taxon>
        <taxon>Poales</taxon>
        <taxon>Poaceae</taxon>
        <taxon>PACMAD clade</taxon>
        <taxon>Panicoideae</taxon>
        <taxon>Andropogonodae</taxon>
        <taxon>Andropogoneae</taxon>
        <taxon>Sorghinae</taxon>
        <taxon>Sorghum</taxon>
    </lineage>
</organism>
<proteinExistence type="predicted"/>
<dbReference type="Gramene" id="KXG24216">
    <property type="protein sequence ID" value="KXG24216"/>
    <property type="gene ID" value="SORBI_3007G010300"/>
</dbReference>
<gene>
    <name evidence="3" type="ORF">SORBI_3007G010300</name>
</gene>
<evidence type="ECO:0000256" key="1">
    <source>
        <dbReference type="SAM" id="SignalP"/>
    </source>
</evidence>
<dbReference type="EMBL" id="CM000766">
    <property type="protein sequence ID" value="KXG24216.2"/>
    <property type="molecule type" value="Genomic_DNA"/>
</dbReference>
<dbReference type="STRING" id="4558.A0A1B6PEW5"/>
<reference evidence="3 4" key="1">
    <citation type="journal article" date="2009" name="Nature">
        <title>The Sorghum bicolor genome and the diversification of grasses.</title>
        <authorList>
            <person name="Paterson A.H."/>
            <person name="Bowers J.E."/>
            <person name="Bruggmann R."/>
            <person name="Dubchak I."/>
            <person name="Grimwood J."/>
            <person name="Gundlach H."/>
            <person name="Haberer G."/>
            <person name="Hellsten U."/>
            <person name="Mitros T."/>
            <person name="Poliakov A."/>
            <person name="Schmutz J."/>
            <person name="Spannagl M."/>
            <person name="Tang H."/>
            <person name="Wang X."/>
            <person name="Wicker T."/>
            <person name="Bharti A.K."/>
            <person name="Chapman J."/>
            <person name="Feltus F.A."/>
            <person name="Gowik U."/>
            <person name="Grigoriev I.V."/>
            <person name="Lyons E."/>
            <person name="Maher C.A."/>
            <person name="Martis M."/>
            <person name="Narechania A."/>
            <person name="Otillar R.P."/>
            <person name="Penning B.W."/>
            <person name="Salamov A.A."/>
            <person name="Wang Y."/>
            <person name="Zhang L."/>
            <person name="Carpita N.C."/>
            <person name="Freeling M."/>
            <person name="Gingle A.R."/>
            <person name="Hash C.T."/>
            <person name="Keller B."/>
            <person name="Klein P."/>
            <person name="Kresovich S."/>
            <person name="McCann M.C."/>
            <person name="Ming R."/>
            <person name="Peterson D.G."/>
            <person name="Mehboob-ur-Rahman"/>
            <person name="Ware D."/>
            <person name="Westhoff P."/>
            <person name="Mayer K.F."/>
            <person name="Messing J."/>
            <person name="Rokhsar D.S."/>
        </authorList>
    </citation>
    <scope>NUCLEOTIDE SEQUENCE [LARGE SCALE GENOMIC DNA]</scope>
    <source>
        <strain evidence="4">cv. BTx623</strain>
    </source>
</reference>
<dbReference type="InterPro" id="IPR053772">
    <property type="entry name" value="At1g61320/At1g61330-like"/>
</dbReference>
<keyword evidence="4" id="KW-1185">Reference proteome</keyword>
<evidence type="ECO:0000259" key="2">
    <source>
        <dbReference type="Pfam" id="PF23622"/>
    </source>
</evidence>
<feature type="domain" description="At1g61320/AtMIF1 LRR" evidence="2">
    <location>
        <begin position="58"/>
        <end position="246"/>
    </location>
</feature>
<feature type="signal peptide" evidence="1">
    <location>
        <begin position="1"/>
        <end position="22"/>
    </location>
</feature>
<dbReference type="AlphaFoldDB" id="A0A1B6PEW5"/>
<dbReference type="InterPro" id="IPR055357">
    <property type="entry name" value="LRR_At1g61320_AtMIF1"/>
</dbReference>
<accession>A0A1B6PEW5</accession>
<protein>
    <recommendedName>
        <fullName evidence="2">At1g61320/AtMIF1 LRR domain-containing protein</fullName>
    </recommendedName>
</protein>
<dbReference type="Proteomes" id="UP000000768">
    <property type="component" value="Chromosome 7"/>
</dbReference>
<reference evidence="4" key="2">
    <citation type="journal article" date="2018" name="Plant J.">
        <title>The Sorghum bicolor reference genome: improved assembly, gene annotations, a transcriptome atlas, and signatures of genome organization.</title>
        <authorList>
            <person name="McCormick R.F."/>
            <person name="Truong S.K."/>
            <person name="Sreedasyam A."/>
            <person name="Jenkins J."/>
            <person name="Shu S."/>
            <person name="Sims D."/>
            <person name="Kennedy M."/>
            <person name="Amirebrahimi M."/>
            <person name="Weers B.D."/>
            <person name="McKinley B."/>
            <person name="Mattison A."/>
            <person name="Morishige D.T."/>
            <person name="Grimwood J."/>
            <person name="Schmutz J."/>
            <person name="Mullet J.E."/>
        </authorList>
    </citation>
    <scope>NUCLEOTIDE SEQUENCE [LARGE SCALE GENOMIC DNA]</scope>
    <source>
        <strain evidence="4">cv. BTx623</strain>
    </source>
</reference>
<dbReference type="PANTHER" id="PTHR34145:SF6">
    <property type="entry name" value="F-BOX DOMAIN-CONTAINING PROTEIN"/>
    <property type="match status" value="1"/>
</dbReference>
<dbReference type="Gene3D" id="3.80.10.10">
    <property type="entry name" value="Ribonuclease Inhibitor"/>
    <property type="match status" value="1"/>
</dbReference>
<feature type="chain" id="PRO_5012655876" description="At1g61320/AtMIF1 LRR domain-containing protein" evidence="1">
    <location>
        <begin position="23"/>
        <end position="274"/>
    </location>
</feature>
<keyword evidence="1" id="KW-0732">Signal</keyword>
<evidence type="ECO:0000313" key="4">
    <source>
        <dbReference type="Proteomes" id="UP000000768"/>
    </source>
</evidence>
<dbReference type="PANTHER" id="PTHR34145">
    <property type="entry name" value="OS02G0105600 PROTEIN"/>
    <property type="match status" value="1"/>
</dbReference>
<name>A0A1B6PEW5_SORBI</name>
<dbReference type="InterPro" id="IPR032675">
    <property type="entry name" value="LRR_dom_sf"/>
</dbReference>
<dbReference type="Pfam" id="PF23622">
    <property type="entry name" value="LRR_At1g61320_AtMIF1"/>
    <property type="match status" value="2"/>
</dbReference>
<evidence type="ECO:0000313" key="3">
    <source>
        <dbReference type="EMBL" id="KXG24216.2"/>
    </source>
</evidence>
<dbReference type="OMA" id="CHARTEL"/>
<feature type="domain" description="At1g61320/AtMIF1 LRR" evidence="2">
    <location>
        <begin position="18"/>
        <end position="57"/>
    </location>
</feature>